<dbReference type="PANTHER" id="PTHR43441:SF10">
    <property type="entry name" value="ACETYLTRANSFERASE"/>
    <property type="match status" value="1"/>
</dbReference>
<feature type="domain" description="N-acetyltransferase" evidence="1">
    <location>
        <begin position="3"/>
        <end position="158"/>
    </location>
</feature>
<dbReference type="RefSeq" id="WP_342037587.1">
    <property type="nucleotide sequence ID" value="NZ_BAABBK010000004.1"/>
</dbReference>
<sequence length="180" mass="19630">MSVHLRAWRPSDAEALAEIFDAADPELLSNIPDDRSATGAGEWLDRVSASESDGTAYACAIVGDDDSLLGNVMASGIERRHSTAWISYWLRSAARGRGLASAALRTLVDTLHDDLEIHRLELGYRVNNPASGMVAKSAGFLVEGREREKLLYDGVRFDTEVAARLATDPRGSGHRLPLRR</sequence>
<organism evidence="2 3">
    <name type="scientific">Brevibacterium ammoniilyticum</name>
    <dbReference type="NCBI Taxonomy" id="1046555"/>
    <lineage>
        <taxon>Bacteria</taxon>
        <taxon>Bacillati</taxon>
        <taxon>Actinomycetota</taxon>
        <taxon>Actinomycetes</taxon>
        <taxon>Micrococcales</taxon>
        <taxon>Brevibacteriaceae</taxon>
        <taxon>Brevibacterium</taxon>
    </lineage>
</organism>
<gene>
    <name evidence="2" type="ORF">KACC15558_11800</name>
</gene>
<evidence type="ECO:0000313" key="3">
    <source>
        <dbReference type="Proteomes" id="UP001498935"/>
    </source>
</evidence>
<evidence type="ECO:0000259" key="1">
    <source>
        <dbReference type="PROSITE" id="PS51186"/>
    </source>
</evidence>
<dbReference type="Proteomes" id="UP001498935">
    <property type="component" value="Unassembled WGS sequence"/>
</dbReference>
<dbReference type="SUPFAM" id="SSF55729">
    <property type="entry name" value="Acyl-CoA N-acyltransferases (Nat)"/>
    <property type="match status" value="1"/>
</dbReference>
<protein>
    <submittedName>
        <fullName evidence="2">GNAT family N-acetyltransferase</fullName>
    </submittedName>
</protein>
<dbReference type="PANTHER" id="PTHR43441">
    <property type="entry name" value="RIBOSOMAL-PROTEIN-SERINE ACETYLTRANSFERASE"/>
    <property type="match status" value="1"/>
</dbReference>
<dbReference type="InterPro" id="IPR000182">
    <property type="entry name" value="GNAT_dom"/>
</dbReference>
<dbReference type="PROSITE" id="PS51186">
    <property type="entry name" value="GNAT"/>
    <property type="match status" value="1"/>
</dbReference>
<keyword evidence="3" id="KW-1185">Reference proteome</keyword>
<dbReference type="Gene3D" id="3.40.630.30">
    <property type="match status" value="1"/>
</dbReference>
<dbReference type="InterPro" id="IPR016181">
    <property type="entry name" value="Acyl_CoA_acyltransferase"/>
</dbReference>
<dbReference type="Pfam" id="PF13302">
    <property type="entry name" value="Acetyltransf_3"/>
    <property type="match status" value="1"/>
</dbReference>
<reference evidence="2 3" key="1">
    <citation type="submission" date="2024-02" db="EMBL/GenBank/DDBJ databases">
        <title>Characterization of antibiotic resistant novel bacterial strains and their environmental applications.</title>
        <authorList>
            <person name="Manzoor S."/>
            <person name="Abbas S."/>
            <person name="Arshad M."/>
            <person name="Li W.J."/>
            <person name="Ahmed I."/>
        </authorList>
    </citation>
    <scope>NUCLEOTIDE SEQUENCE [LARGE SCALE GENOMIC DNA]</scope>
    <source>
        <strain evidence="2 3">KACC 15558</strain>
    </source>
</reference>
<evidence type="ECO:0000313" key="2">
    <source>
        <dbReference type="EMBL" id="GAA5340140.1"/>
    </source>
</evidence>
<dbReference type="InterPro" id="IPR051908">
    <property type="entry name" value="Ribosomal_N-acetyltransferase"/>
</dbReference>
<dbReference type="EMBL" id="BAABNP010000004">
    <property type="protein sequence ID" value="GAA5340140.1"/>
    <property type="molecule type" value="Genomic_DNA"/>
</dbReference>
<accession>A0ABP9TXV2</accession>
<proteinExistence type="predicted"/>
<comment type="caution">
    <text evidence="2">The sequence shown here is derived from an EMBL/GenBank/DDBJ whole genome shotgun (WGS) entry which is preliminary data.</text>
</comment>
<name>A0ABP9TXV2_9MICO</name>